<organism evidence="3 4">
    <name type="scientific">Saccharothrix lopnurensis</name>
    <dbReference type="NCBI Taxonomy" id="1670621"/>
    <lineage>
        <taxon>Bacteria</taxon>
        <taxon>Bacillati</taxon>
        <taxon>Actinomycetota</taxon>
        <taxon>Actinomycetes</taxon>
        <taxon>Pseudonocardiales</taxon>
        <taxon>Pseudonocardiaceae</taxon>
        <taxon>Saccharothrix</taxon>
    </lineage>
</organism>
<dbReference type="CDD" id="cd02142">
    <property type="entry name" value="McbC_SagB-like_oxidoreductase"/>
    <property type="match status" value="1"/>
</dbReference>
<dbReference type="Gene3D" id="3.40.109.10">
    <property type="entry name" value="NADH Oxidase"/>
    <property type="match status" value="1"/>
</dbReference>
<dbReference type="Proteomes" id="UP001596220">
    <property type="component" value="Unassembled WGS sequence"/>
</dbReference>
<dbReference type="InterPro" id="IPR054488">
    <property type="entry name" value="ThcOx_dom2"/>
</dbReference>
<evidence type="ECO:0000259" key="2">
    <source>
        <dbReference type="Pfam" id="PF22767"/>
    </source>
</evidence>
<dbReference type="InterPro" id="IPR020051">
    <property type="entry name" value="SagB-type_dehydrogenase"/>
</dbReference>
<dbReference type="PANTHER" id="PTHR43745">
    <property type="entry name" value="NITROREDUCTASE MJ1384-RELATED"/>
    <property type="match status" value="1"/>
</dbReference>
<reference evidence="4" key="1">
    <citation type="journal article" date="2019" name="Int. J. Syst. Evol. Microbiol.">
        <title>The Global Catalogue of Microorganisms (GCM) 10K type strain sequencing project: providing services to taxonomists for standard genome sequencing and annotation.</title>
        <authorList>
            <consortium name="The Broad Institute Genomics Platform"/>
            <consortium name="The Broad Institute Genome Sequencing Center for Infectious Disease"/>
            <person name="Wu L."/>
            <person name="Ma J."/>
        </authorList>
    </citation>
    <scope>NUCLEOTIDE SEQUENCE [LARGE SCALE GENOMIC DNA]</scope>
    <source>
        <strain evidence="4">CGMCC 4.7246</strain>
    </source>
</reference>
<dbReference type="PANTHER" id="PTHR43745:SF2">
    <property type="entry name" value="NITROREDUCTASE MJ1384-RELATED"/>
    <property type="match status" value="1"/>
</dbReference>
<keyword evidence="4" id="KW-1185">Reference proteome</keyword>
<dbReference type="SUPFAM" id="SSF55469">
    <property type="entry name" value="FMN-dependent nitroreductase-like"/>
    <property type="match status" value="1"/>
</dbReference>
<sequence>MPKRWGDGALSLVRLWSLREDALLEMDRDLGTAVVVSERGETQLDDVGGVVGESLHRMALGPIAPGNVLPPRHRDGGGEWERFGAALDRLGGVVVHSLAGNDSRLLLSAVPVEADAAFELPLLQPRDEVRLSRYAALRAGDGEMLLESPLAPYQVRLHRHLAVKVVAGLGSAVAVVDLAAALRVARPVVTDLVAYLVASGAVLRGRADPGGVTRFAEDTDPVLARWTRHDLLFHVSTRRGRGDGPAGAVYPLAGCTPPPPALRPRPGPAVPLHRPDRPDGGGPPLFAAVEAVGRPAGERRGPVAAAPTARLLGELLFRTARVRSVGETSGFGSPPHEVSDRPHVDRLGLHELEVYACVDRCAGLDRGAYHYDPAAHALVRVADPDEWFDELLDEVRAAVSAADRPPVLLVITVRTERASWVYRDIGYATALAHTGALQQLLHLVAGALGLEPLVPPLEPGEVADRALGLDWLVETAVGGCALGYAERRGEEVPAGQVPFDAP</sequence>
<dbReference type="Pfam" id="PF00881">
    <property type="entry name" value="Nitroreductase"/>
    <property type="match status" value="1"/>
</dbReference>
<evidence type="ECO:0000313" key="3">
    <source>
        <dbReference type="EMBL" id="MFC6094795.1"/>
    </source>
</evidence>
<evidence type="ECO:0000259" key="1">
    <source>
        <dbReference type="Pfam" id="PF00881"/>
    </source>
</evidence>
<protein>
    <submittedName>
        <fullName evidence="3">SagB family peptide dehydrogenase</fullName>
    </submittedName>
</protein>
<dbReference type="InterPro" id="IPR000415">
    <property type="entry name" value="Nitroreductase-like"/>
</dbReference>
<gene>
    <name evidence="3" type="ORF">ACFP3R_36505</name>
</gene>
<dbReference type="RefSeq" id="WP_380643391.1">
    <property type="nucleotide sequence ID" value="NZ_JBHSQO010000075.1"/>
</dbReference>
<feature type="domain" description="Cyanobactin oxidase ThcOx second" evidence="2">
    <location>
        <begin position="129"/>
        <end position="242"/>
    </location>
</feature>
<dbReference type="Pfam" id="PF22767">
    <property type="entry name" value="ThcOx"/>
    <property type="match status" value="1"/>
</dbReference>
<feature type="domain" description="Nitroreductase" evidence="1">
    <location>
        <begin position="349"/>
        <end position="484"/>
    </location>
</feature>
<dbReference type="NCBIfam" id="TIGR03605">
    <property type="entry name" value="antibiot_sagB"/>
    <property type="match status" value="1"/>
</dbReference>
<proteinExistence type="predicted"/>
<dbReference type="InterPro" id="IPR052544">
    <property type="entry name" value="Bacteriocin_Proc_Enz"/>
</dbReference>
<evidence type="ECO:0000313" key="4">
    <source>
        <dbReference type="Proteomes" id="UP001596220"/>
    </source>
</evidence>
<comment type="caution">
    <text evidence="3">The sequence shown here is derived from an EMBL/GenBank/DDBJ whole genome shotgun (WGS) entry which is preliminary data.</text>
</comment>
<dbReference type="InterPro" id="IPR029479">
    <property type="entry name" value="Nitroreductase"/>
</dbReference>
<accession>A0ABW1PGN2</accession>
<dbReference type="EMBL" id="JBHSQO010000075">
    <property type="protein sequence ID" value="MFC6094795.1"/>
    <property type="molecule type" value="Genomic_DNA"/>
</dbReference>
<name>A0ABW1PGN2_9PSEU</name>